<organism evidence="2 3">
    <name type="scientific">Steinernema hermaphroditum</name>
    <dbReference type="NCBI Taxonomy" id="289476"/>
    <lineage>
        <taxon>Eukaryota</taxon>
        <taxon>Metazoa</taxon>
        <taxon>Ecdysozoa</taxon>
        <taxon>Nematoda</taxon>
        <taxon>Chromadorea</taxon>
        <taxon>Rhabditida</taxon>
        <taxon>Tylenchina</taxon>
        <taxon>Panagrolaimomorpha</taxon>
        <taxon>Strongyloidoidea</taxon>
        <taxon>Steinernematidae</taxon>
        <taxon>Steinernema</taxon>
    </lineage>
</organism>
<keyword evidence="1" id="KW-0812">Transmembrane</keyword>
<dbReference type="Proteomes" id="UP001175271">
    <property type="component" value="Unassembled WGS sequence"/>
</dbReference>
<accession>A0AA39LJA7</accession>
<gene>
    <name evidence="2" type="ORF">QR680_002989</name>
</gene>
<comment type="caution">
    <text evidence="2">The sequence shown here is derived from an EMBL/GenBank/DDBJ whole genome shotgun (WGS) entry which is preliminary data.</text>
</comment>
<proteinExistence type="predicted"/>
<dbReference type="EMBL" id="JAUCMV010000005">
    <property type="protein sequence ID" value="KAK0399318.1"/>
    <property type="molecule type" value="Genomic_DNA"/>
</dbReference>
<evidence type="ECO:0000313" key="2">
    <source>
        <dbReference type="EMBL" id="KAK0399318.1"/>
    </source>
</evidence>
<dbReference type="AlphaFoldDB" id="A0AA39LJA7"/>
<evidence type="ECO:0000313" key="3">
    <source>
        <dbReference type="Proteomes" id="UP001175271"/>
    </source>
</evidence>
<keyword evidence="1" id="KW-1133">Transmembrane helix</keyword>
<sequence length="134" mass="15572">MIERNNFKAHTSFQFVFDSSLMGAHWTFVFGFAVSILAATVLAQEKSTDADMPRQTRSFPYSMPFIRMLRPQGGPNVYVPARQAGIENYQIARELSELIDSLDQEENLNRQRRDDAVVYKRYACRFKFCRIFDA</sequence>
<protein>
    <submittedName>
        <fullName evidence="2">Uncharacterized protein</fullName>
    </submittedName>
</protein>
<evidence type="ECO:0000256" key="1">
    <source>
        <dbReference type="SAM" id="Phobius"/>
    </source>
</evidence>
<reference evidence="2" key="1">
    <citation type="submission" date="2023-06" db="EMBL/GenBank/DDBJ databases">
        <title>Genomic analysis of the entomopathogenic nematode Steinernema hermaphroditum.</title>
        <authorList>
            <person name="Schwarz E.M."/>
            <person name="Heppert J.K."/>
            <person name="Baniya A."/>
            <person name="Schwartz H.T."/>
            <person name="Tan C.-H."/>
            <person name="Antoshechkin I."/>
            <person name="Sternberg P.W."/>
            <person name="Goodrich-Blair H."/>
            <person name="Dillman A.R."/>
        </authorList>
    </citation>
    <scope>NUCLEOTIDE SEQUENCE</scope>
    <source>
        <strain evidence="2">PS9179</strain>
        <tissue evidence="2">Whole animal</tissue>
    </source>
</reference>
<feature type="transmembrane region" description="Helical" evidence="1">
    <location>
        <begin position="23"/>
        <end position="43"/>
    </location>
</feature>
<name>A0AA39LJA7_9BILA</name>
<keyword evidence="1" id="KW-0472">Membrane</keyword>
<keyword evidence="3" id="KW-1185">Reference proteome</keyword>